<reference evidence="3" key="1">
    <citation type="submission" date="2016-10" db="EMBL/GenBank/DDBJ databases">
        <authorList>
            <person name="Varghese N."/>
            <person name="Submissions S."/>
        </authorList>
    </citation>
    <scope>NUCLEOTIDE SEQUENCE [LARGE SCALE GENOMIC DNA]</scope>
    <source>
        <strain evidence="3">DSM 1551</strain>
    </source>
</reference>
<evidence type="ECO:0000313" key="2">
    <source>
        <dbReference type="EMBL" id="SET82444.1"/>
    </source>
</evidence>
<feature type="transmembrane region" description="Helical" evidence="1">
    <location>
        <begin position="85"/>
        <end position="105"/>
    </location>
</feature>
<proteinExistence type="predicted"/>
<evidence type="ECO:0000256" key="1">
    <source>
        <dbReference type="SAM" id="Phobius"/>
    </source>
</evidence>
<sequence length="253" mass="29802">MITRGEEEMEVYIEFTYLSNFLIILVSLEMMGILLSKEMTYLQVLKHSFILSLGTLLLYVDKYSWIILIVWMIMFYYLYHNQIFLYYPIFIFIYFSTLFFTSSLIPEAFIYNGILITPLNTSSMMLFVIGLLVVLIQVMFIIYLKRKVRIDTYLYPLELEYNGKKYLIEGFLDSGNEVYYEGFPLILIKSGIIEDYDVIDIMELNDLRSEYIEIVKVNQIIVNKQLLQDVYIGVIKGIQYECLLNKALMGGVL</sequence>
<feature type="transmembrane region" description="Helical" evidence="1">
    <location>
        <begin position="56"/>
        <end position="78"/>
    </location>
</feature>
<dbReference type="GO" id="GO:0030436">
    <property type="term" value="P:asexual sporulation"/>
    <property type="evidence" value="ECO:0007669"/>
    <property type="project" value="InterPro"/>
</dbReference>
<dbReference type="GO" id="GO:0006508">
    <property type="term" value="P:proteolysis"/>
    <property type="evidence" value="ECO:0007669"/>
    <property type="project" value="InterPro"/>
</dbReference>
<organism evidence="2 3">
    <name type="scientific">Thomasclavelia cocleata</name>
    <dbReference type="NCBI Taxonomy" id="69824"/>
    <lineage>
        <taxon>Bacteria</taxon>
        <taxon>Bacillati</taxon>
        <taxon>Bacillota</taxon>
        <taxon>Erysipelotrichia</taxon>
        <taxon>Erysipelotrichales</taxon>
        <taxon>Coprobacillaceae</taxon>
        <taxon>Thomasclavelia</taxon>
    </lineage>
</organism>
<keyword evidence="1" id="KW-0472">Membrane</keyword>
<gene>
    <name evidence="2" type="ORF">SAMN04489758_1499</name>
</gene>
<feature type="transmembrane region" description="Helical" evidence="1">
    <location>
        <begin position="12"/>
        <end position="36"/>
    </location>
</feature>
<feature type="transmembrane region" description="Helical" evidence="1">
    <location>
        <begin position="125"/>
        <end position="144"/>
    </location>
</feature>
<dbReference type="InterPro" id="IPR005081">
    <property type="entry name" value="SpoIIGA"/>
</dbReference>
<dbReference type="Pfam" id="PF03419">
    <property type="entry name" value="Peptidase_U4"/>
    <property type="match status" value="1"/>
</dbReference>
<keyword evidence="3" id="KW-1185">Reference proteome</keyword>
<dbReference type="GO" id="GO:0004190">
    <property type="term" value="F:aspartic-type endopeptidase activity"/>
    <property type="evidence" value="ECO:0007669"/>
    <property type="project" value="InterPro"/>
</dbReference>
<protein>
    <submittedName>
        <fullName evidence="2">Sporulation factor SpoIIGA</fullName>
    </submittedName>
</protein>
<keyword evidence="1" id="KW-1133">Transmembrane helix</keyword>
<dbReference type="AlphaFoldDB" id="A0A1I0HEU5"/>
<name>A0A1I0HEU5_9FIRM</name>
<accession>A0A1I0HEU5</accession>
<keyword evidence="1" id="KW-0812">Transmembrane</keyword>
<evidence type="ECO:0000313" key="3">
    <source>
        <dbReference type="Proteomes" id="UP000198558"/>
    </source>
</evidence>
<dbReference type="Proteomes" id="UP000198558">
    <property type="component" value="Unassembled WGS sequence"/>
</dbReference>
<dbReference type="EMBL" id="FOIN01000049">
    <property type="protein sequence ID" value="SET82444.1"/>
    <property type="molecule type" value="Genomic_DNA"/>
</dbReference>
<dbReference type="RefSeq" id="WP_177165851.1">
    <property type="nucleotide sequence ID" value="NZ_PHNQ01000040.1"/>
</dbReference>